<evidence type="ECO:0000313" key="2">
    <source>
        <dbReference type="EMBL" id="QDZ92748.1"/>
    </source>
</evidence>
<feature type="signal peptide" evidence="1">
    <location>
        <begin position="1"/>
        <end position="22"/>
    </location>
</feature>
<dbReference type="KEGG" id="sdeo:D0436_21025"/>
<proteinExistence type="predicted"/>
<dbReference type="EMBL" id="CP031775">
    <property type="protein sequence ID" value="QDZ92748.1"/>
    <property type="molecule type" value="Genomic_DNA"/>
</dbReference>
<dbReference type="AlphaFoldDB" id="A0A5B8R3N1"/>
<evidence type="ECO:0000256" key="1">
    <source>
        <dbReference type="SAM" id="SignalP"/>
    </source>
</evidence>
<protein>
    <submittedName>
        <fullName evidence="2">Outer membrane protein OmpK</fullName>
    </submittedName>
</protein>
<gene>
    <name evidence="2" type="ORF">D0436_21025</name>
</gene>
<accession>A0A5B8R3N1</accession>
<evidence type="ECO:0000313" key="3">
    <source>
        <dbReference type="Proteomes" id="UP000321124"/>
    </source>
</evidence>
<name>A0A5B8R3N1_9GAMM</name>
<sequence>MCKKSVASILVSAIVFSGSVYADVNKTSVDLGYKFYTGDTKNDNPGVFNQPFVKLNHLGIADWGTYFANLKLENPAEIAENQKHLDGKTTIKSLLILENKLGESQFNFWTQNFISASETLVEDNLYLGVTHNAKIQKLSLNYGVGLNYTIGSFSPTSEKFNDLSGYAVVLNAKYPFELLGFKHSLSLNYEAQIDRDKAHQALFSYDSYGHQIITTLQTNLADSIFSKIYVTHYDSWGSQYNDGIEYGVSIGYQF</sequence>
<dbReference type="Pfam" id="PF03502">
    <property type="entry name" value="Channel_Tsx"/>
    <property type="match status" value="1"/>
</dbReference>
<dbReference type="RefSeq" id="WP_208660554.1">
    <property type="nucleotide sequence ID" value="NZ_CP031775.2"/>
</dbReference>
<dbReference type="GO" id="GO:0009279">
    <property type="term" value="C:cell outer membrane"/>
    <property type="evidence" value="ECO:0007669"/>
    <property type="project" value="InterPro"/>
</dbReference>
<dbReference type="InterPro" id="IPR018013">
    <property type="entry name" value="Channel_Tsx-like"/>
</dbReference>
<dbReference type="Proteomes" id="UP000321124">
    <property type="component" value="Chromosome"/>
</dbReference>
<organism evidence="2 3">
    <name type="scientific">Shewanella decolorationis</name>
    <dbReference type="NCBI Taxonomy" id="256839"/>
    <lineage>
        <taxon>Bacteria</taxon>
        <taxon>Pseudomonadati</taxon>
        <taxon>Pseudomonadota</taxon>
        <taxon>Gammaproteobacteria</taxon>
        <taxon>Alteromonadales</taxon>
        <taxon>Shewanellaceae</taxon>
        <taxon>Shewanella</taxon>
    </lineage>
</organism>
<feature type="chain" id="PRO_5022823720" evidence="1">
    <location>
        <begin position="23"/>
        <end position="254"/>
    </location>
</feature>
<keyword evidence="1" id="KW-0732">Signal</keyword>
<reference evidence="2 3" key="1">
    <citation type="journal article" date="2019" name="Ecotoxicol. Environ. Saf.">
        <title>Microbial characterization of heavy metal resistant bacterial strains isolated from an electroplating wastewater treatment plant.</title>
        <authorList>
            <person name="Cai X."/>
            <person name="Zheng X."/>
            <person name="Zhang D."/>
            <person name="Iqbal W."/>
            <person name="Liu C."/>
            <person name="Yang B."/>
            <person name="Zhao X."/>
            <person name="Lu X."/>
            <person name="Mao Y."/>
        </authorList>
    </citation>
    <scope>NUCLEOTIDE SEQUENCE [LARGE SCALE GENOMIC DNA]</scope>
    <source>
        <strain evidence="2 3">Ni1-3</strain>
    </source>
</reference>